<evidence type="ECO:0000256" key="1">
    <source>
        <dbReference type="SAM" id="Phobius"/>
    </source>
</evidence>
<keyword evidence="1" id="KW-0472">Membrane</keyword>
<proteinExistence type="predicted"/>
<reference evidence="2 3" key="1">
    <citation type="journal article" date="2016" name="Antonie Van Leeuwenhoek">
        <title>Bacillus depressus sp. nov., isolated from soil of a sunflower field.</title>
        <authorList>
            <person name="Wei X."/>
            <person name="Xin D."/>
            <person name="Xin Y."/>
            <person name="Zhang H."/>
            <person name="Wang T."/>
            <person name="Zhang J."/>
        </authorList>
    </citation>
    <scope>NUCLEOTIDE SEQUENCE [LARGE SCALE GENOMIC DNA]</scope>
    <source>
        <strain evidence="2 3">BZ1</strain>
    </source>
</reference>
<protein>
    <submittedName>
        <fullName evidence="2">Uncharacterized protein</fullName>
    </submittedName>
</protein>
<feature type="transmembrane region" description="Helical" evidence="1">
    <location>
        <begin position="52"/>
        <end position="73"/>
    </location>
</feature>
<feature type="transmembrane region" description="Helical" evidence="1">
    <location>
        <begin position="23"/>
        <end position="46"/>
    </location>
</feature>
<keyword evidence="3" id="KW-1185">Reference proteome</keyword>
<dbReference type="OrthoDB" id="2889135at2"/>
<dbReference type="EMBL" id="WBOS01000001">
    <property type="protein sequence ID" value="KAB2338190.1"/>
    <property type="molecule type" value="Genomic_DNA"/>
</dbReference>
<organism evidence="2 3">
    <name type="scientific">Cytobacillus depressus</name>
    <dbReference type="NCBI Taxonomy" id="1602942"/>
    <lineage>
        <taxon>Bacteria</taxon>
        <taxon>Bacillati</taxon>
        <taxon>Bacillota</taxon>
        <taxon>Bacilli</taxon>
        <taxon>Bacillales</taxon>
        <taxon>Bacillaceae</taxon>
        <taxon>Cytobacillus</taxon>
    </lineage>
</organism>
<name>A0A6L3V998_9BACI</name>
<keyword evidence="1" id="KW-1133">Transmembrane helix</keyword>
<keyword evidence="1" id="KW-0812">Transmembrane</keyword>
<evidence type="ECO:0000313" key="3">
    <source>
        <dbReference type="Proteomes" id="UP000481030"/>
    </source>
</evidence>
<comment type="caution">
    <text evidence="2">The sequence shown here is derived from an EMBL/GenBank/DDBJ whole genome shotgun (WGS) entry which is preliminary data.</text>
</comment>
<accession>A0A6L3V998</accession>
<gene>
    <name evidence="2" type="ORF">F7731_01065</name>
</gene>
<evidence type="ECO:0000313" key="2">
    <source>
        <dbReference type="EMBL" id="KAB2338190.1"/>
    </source>
</evidence>
<sequence>MRFLFRKAKYHLHESDLELVEEVLGSGTFVLVDLFFWSLLITFLTISLHFSYLWGLFIFFSSYIFGACLFCIIRKWL</sequence>
<dbReference type="Proteomes" id="UP000481030">
    <property type="component" value="Unassembled WGS sequence"/>
</dbReference>
<dbReference type="AlphaFoldDB" id="A0A6L3V998"/>